<name>A0A373A273_9ACTN</name>
<proteinExistence type="predicted"/>
<accession>A0A373A273</accession>
<keyword evidence="1" id="KW-0812">Transmembrane</keyword>
<dbReference type="EMBL" id="QVIG01000001">
    <property type="protein sequence ID" value="RGD62233.1"/>
    <property type="molecule type" value="Genomic_DNA"/>
</dbReference>
<keyword evidence="3" id="KW-1185">Reference proteome</keyword>
<organism evidence="2 3">
    <name type="scientific">Kitasatospora xanthocidica</name>
    <dbReference type="NCBI Taxonomy" id="83382"/>
    <lineage>
        <taxon>Bacteria</taxon>
        <taxon>Bacillati</taxon>
        <taxon>Actinomycetota</taxon>
        <taxon>Actinomycetes</taxon>
        <taxon>Kitasatosporales</taxon>
        <taxon>Streptomycetaceae</taxon>
        <taxon>Kitasatospora</taxon>
    </lineage>
</organism>
<keyword evidence="1" id="KW-0472">Membrane</keyword>
<dbReference type="Proteomes" id="UP000263377">
    <property type="component" value="Unassembled WGS sequence"/>
</dbReference>
<evidence type="ECO:0000313" key="2">
    <source>
        <dbReference type="EMBL" id="RGD62233.1"/>
    </source>
</evidence>
<comment type="caution">
    <text evidence="2">The sequence shown here is derived from an EMBL/GenBank/DDBJ whole genome shotgun (WGS) entry which is preliminary data.</text>
</comment>
<keyword evidence="1" id="KW-1133">Transmembrane helix</keyword>
<reference evidence="2 3" key="1">
    <citation type="submission" date="2018-08" db="EMBL/GenBank/DDBJ databases">
        <title>Diversity &amp; Physiological Properties of Lignin-Decomposing Actinobacteria from Soil.</title>
        <authorList>
            <person name="Roh S.G."/>
            <person name="Kim S.B."/>
        </authorList>
    </citation>
    <scope>NUCLEOTIDE SEQUENCE [LARGE SCALE GENOMIC DNA]</scope>
    <source>
        <strain evidence="2 3">MMS17-GH009</strain>
    </source>
</reference>
<dbReference type="RefSeq" id="WP_053112287.1">
    <property type="nucleotide sequence ID" value="NZ_QVIG01000001.1"/>
</dbReference>
<dbReference type="AlphaFoldDB" id="A0A373A273"/>
<evidence type="ECO:0000313" key="3">
    <source>
        <dbReference type="Proteomes" id="UP000263377"/>
    </source>
</evidence>
<feature type="transmembrane region" description="Helical" evidence="1">
    <location>
        <begin position="39"/>
        <end position="60"/>
    </location>
</feature>
<protein>
    <submittedName>
        <fullName evidence="2">Uncharacterized protein</fullName>
    </submittedName>
</protein>
<sequence length="156" mass="16559">MTRTALFPRTGRGTALCGVLLLITAEGLAVALAPHPLRLFLSGTLIGASTAGLLLALLLATSRRRAGAAAAAGARPFRDDAQWFSARSLDGFPMEQVRPLLLAPGAPGLSRLYTAWVFATHGHDPQWIARHLDLPVRTARLLVTAARRHTGAAPTR</sequence>
<gene>
    <name evidence="2" type="ORF">DR950_34800</name>
</gene>
<evidence type="ECO:0000256" key="1">
    <source>
        <dbReference type="SAM" id="Phobius"/>
    </source>
</evidence>